<dbReference type="EMBL" id="LR796272">
    <property type="protein sequence ID" value="CAB4132916.1"/>
    <property type="molecule type" value="Genomic_DNA"/>
</dbReference>
<organism evidence="1">
    <name type="scientific">uncultured Caudovirales phage</name>
    <dbReference type="NCBI Taxonomy" id="2100421"/>
    <lineage>
        <taxon>Viruses</taxon>
        <taxon>Duplodnaviria</taxon>
        <taxon>Heunggongvirae</taxon>
        <taxon>Uroviricota</taxon>
        <taxon>Caudoviricetes</taxon>
        <taxon>Peduoviridae</taxon>
        <taxon>Maltschvirus</taxon>
        <taxon>Maltschvirus maltsch</taxon>
    </lineage>
</organism>
<proteinExistence type="predicted"/>
<reference evidence="1" key="1">
    <citation type="submission" date="2020-04" db="EMBL/GenBank/DDBJ databases">
        <authorList>
            <person name="Chiriac C."/>
            <person name="Salcher M."/>
            <person name="Ghai R."/>
            <person name="Kavagutti S V."/>
        </authorList>
    </citation>
    <scope>NUCLEOTIDE SEQUENCE</scope>
</reference>
<evidence type="ECO:0000313" key="1">
    <source>
        <dbReference type="EMBL" id="CAB4132916.1"/>
    </source>
</evidence>
<name>A0A6J5LIG5_9CAUD</name>
<protein>
    <submittedName>
        <fullName evidence="1">Uncharacterized protein</fullName>
    </submittedName>
</protein>
<accession>A0A6J5LIG5</accession>
<sequence length="78" mass="9219">MEAVSPDNFEEWRHHPVTRRLMKMLLADRETMKEGLINNAFDDELEVKGRCRAIAIILNLEYEDLFEATQQKIEVNNE</sequence>
<gene>
    <name evidence="1" type="ORF">UFOVP251_41</name>
</gene>